<feature type="region of interest" description="Disordered" evidence="1">
    <location>
        <begin position="1"/>
        <end position="21"/>
    </location>
</feature>
<name>A0A1H6CAE4_9BACT</name>
<dbReference type="AlphaFoldDB" id="A0A1H6CAE4"/>
<keyword evidence="2" id="KW-0812">Transmembrane</keyword>
<gene>
    <name evidence="3" type="ORF">SAMN05421819_4394</name>
</gene>
<evidence type="ECO:0000256" key="1">
    <source>
        <dbReference type="SAM" id="MobiDB-lite"/>
    </source>
</evidence>
<keyword evidence="4" id="KW-1185">Reference proteome</keyword>
<protein>
    <submittedName>
        <fullName evidence="3">Uncharacterized protein</fullName>
    </submittedName>
</protein>
<evidence type="ECO:0000313" key="3">
    <source>
        <dbReference type="EMBL" id="SEG69940.1"/>
    </source>
</evidence>
<sequence>MDTVATADERKGSRAENAADRRERRALIERVAGSALFRRSARLRDFLLYVGLRSVDDDSAEIHEQEIGERVFDRSREYDRSQDNIVRVNATELRRRVDQYFATEGEHEPLTFSIPRGSYKPVFHVRSETEARPLPSVPDSSLAPAAAVSGLAAQPVVGDTAPRVPMRVHAMWAIASVAIAALSVVSFGWWQAGHRPADAAHAGPAVSAFWSRFASTAHPADIVLPDDSLSVAEDVLKRPVMLTDYLDRSYQGVINTSSLSDDRKADLWQILNHNLITLGAFHGAQQISSLPGFAGAFRLTAARFYGADSIKRNNVVLMGGKKANPWVVLMERDMNFILDFDFEHGQAFVQDRHPAPGAPARYAVTNDPIGIRGYSIVAYLPNPSRTGQVVIAEGTDSDGTSAAAEFLTSEEQIQHLKAALHTDRLPYFEALLRTTRLSGTSLNAEIIAVHRVQESAQ</sequence>
<evidence type="ECO:0000256" key="2">
    <source>
        <dbReference type="SAM" id="Phobius"/>
    </source>
</evidence>
<proteinExistence type="predicted"/>
<feature type="transmembrane region" description="Helical" evidence="2">
    <location>
        <begin position="170"/>
        <end position="190"/>
    </location>
</feature>
<keyword evidence="2" id="KW-1133">Transmembrane helix</keyword>
<dbReference type="RefSeq" id="WP_235011781.1">
    <property type="nucleotide sequence ID" value="NZ_FNVA01000009.1"/>
</dbReference>
<dbReference type="Proteomes" id="UP000236728">
    <property type="component" value="Unassembled WGS sequence"/>
</dbReference>
<dbReference type="EMBL" id="FNVA01000009">
    <property type="protein sequence ID" value="SEG69940.1"/>
    <property type="molecule type" value="Genomic_DNA"/>
</dbReference>
<evidence type="ECO:0000313" key="4">
    <source>
        <dbReference type="Proteomes" id="UP000236728"/>
    </source>
</evidence>
<accession>A0A1H6CAE4</accession>
<feature type="compositionally biased region" description="Basic and acidic residues" evidence="1">
    <location>
        <begin position="7"/>
        <end position="21"/>
    </location>
</feature>
<keyword evidence="2" id="KW-0472">Membrane</keyword>
<organism evidence="3 4">
    <name type="scientific">Bryocella elongata</name>
    <dbReference type="NCBI Taxonomy" id="863522"/>
    <lineage>
        <taxon>Bacteria</taxon>
        <taxon>Pseudomonadati</taxon>
        <taxon>Acidobacteriota</taxon>
        <taxon>Terriglobia</taxon>
        <taxon>Terriglobales</taxon>
        <taxon>Acidobacteriaceae</taxon>
        <taxon>Bryocella</taxon>
    </lineage>
</organism>
<reference evidence="3 4" key="1">
    <citation type="submission" date="2016-10" db="EMBL/GenBank/DDBJ databases">
        <authorList>
            <person name="de Groot N.N."/>
        </authorList>
    </citation>
    <scope>NUCLEOTIDE SEQUENCE [LARGE SCALE GENOMIC DNA]</scope>
    <source>
        <strain evidence="3 4">DSM 22489</strain>
    </source>
</reference>